<evidence type="ECO:0000313" key="5">
    <source>
        <dbReference type="Proteomes" id="UP000825935"/>
    </source>
</evidence>
<feature type="compositionally biased region" description="Low complexity" evidence="3">
    <location>
        <begin position="91"/>
        <end position="106"/>
    </location>
</feature>
<dbReference type="AlphaFoldDB" id="A0A8T2RD84"/>
<sequence>MASSAFHKRPPLAWAVASYYSPPRFLQTTPQDAFLDCCPHSPGGFFLIASSASSPTSLSRSTATFSSSSSYPKPSFNGQFDQLSGQEDDSAVSSLSSSSSFCTPSTSDDEEDENAGNSSASSLLKIASSPPTTISASEGPLDTLSSLTAALPIKRGLSRHFSGKSQSFSSLARISSVTELAKPENPYVKRRRTAAKASDSNIKHHSYPPRCGSTSRIPKVPETCSGSNTLKTLPPLQTFLPSEGLSKCSSLPQF</sequence>
<reference evidence="4" key="1">
    <citation type="submission" date="2021-08" db="EMBL/GenBank/DDBJ databases">
        <title>WGS assembly of Ceratopteris richardii.</title>
        <authorList>
            <person name="Marchant D.B."/>
            <person name="Chen G."/>
            <person name="Jenkins J."/>
            <person name="Shu S."/>
            <person name="Leebens-Mack J."/>
            <person name="Grimwood J."/>
            <person name="Schmutz J."/>
            <person name="Soltis P."/>
            <person name="Soltis D."/>
            <person name="Chen Z.-H."/>
        </authorList>
    </citation>
    <scope>NUCLEOTIDE SEQUENCE</scope>
    <source>
        <strain evidence="4">Whitten #5841</strain>
        <tissue evidence="4">Leaf</tissue>
    </source>
</reference>
<feature type="region of interest" description="Disordered" evidence="3">
    <location>
        <begin position="63"/>
        <end position="123"/>
    </location>
</feature>
<accession>A0A8T2RD84</accession>
<evidence type="ECO:0000313" key="4">
    <source>
        <dbReference type="EMBL" id="KAH7293811.1"/>
    </source>
</evidence>
<feature type="region of interest" description="Disordered" evidence="3">
    <location>
        <begin position="193"/>
        <end position="228"/>
    </location>
</feature>
<gene>
    <name evidence="4" type="ORF">KP509_28G043600</name>
</gene>
<evidence type="ECO:0000256" key="1">
    <source>
        <dbReference type="ARBA" id="ARBA00004123"/>
    </source>
</evidence>
<comment type="subcellular location">
    <subcellularLocation>
        <location evidence="1">Nucleus</location>
    </subcellularLocation>
</comment>
<evidence type="ECO:0000256" key="3">
    <source>
        <dbReference type="SAM" id="MobiDB-lite"/>
    </source>
</evidence>
<evidence type="ECO:0000256" key="2">
    <source>
        <dbReference type="ARBA" id="ARBA00023242"/>
    </source>
</evidence>
<keyword evidence="5" id="KW-1185">Reference proteome</keyword>
<dbReference type="PANTHER" id="PTHR33172:SF96">
    <property type="entry name" value="PROTEIN OXIDATIVE STRESS 3 LIKE 3"/>
    <property type="match status" value="1"/>
</dbReference>
<feature type="compositionally biased region" description="Polar residues" evidence="3">
    <location>
        <begin position="76"/>
        <end position="85"/>
    </location>
</feature>
<dbReference type="GO" id="GO:0005634">
    <property type="term" value="C:nucleus"/>
    <property type="evidence" value="ECO:0007669"/>
    <property type="project" value="UniProtKB-SubCell"/>
</dbReference>
<protein>
    <submittedName>
        <fullName evidence="4">Uncharacterized protein</fullName>
    </submittedName>
</protein>
<dbReference type="OrthoDB" id="1938584at2759"/>
<organism evidence="4 5">
    <name type="scientific">Ceratopteris richardii</name>
    <name type="common">Triangle waterfern</name>
    <dbReference type="NCBI Taxonomy" id="49495"/>
    <lineage>
        <taxon>Eukaryota</taxon>
        <taxon>Viridiplantae</taxon>
        <taxon>Streptophyta</taxon>
        <taxon>Embryophyta</taxon>
        <taxon>Tracheophyta</taxon>
        <taxon>Polypodiopsida</taxon>
        <taxon>Polypodiidae</taxon>
        <taxon>Polypodiales</taxon>
        <taxon>Pteridineae</taxon>
        <taxon>Pteridaceae</taxon>
        <taxon>Parkerioideae</taxon>
        <taxon>Ceratopteris</taxon>
    </lineage>
</organism>
<dbReference type="GO" id="GO:0006950">
    <property type="term" value="P:response to stress"/>
    <property type="evidence" value="ECO:0007669"/>
    <property type="project" value="UniProtKB-ARBA"/>
</dbReference>
<dbReference type="InterPro" id="IPR051992">
    <property type="entry name" value="OxStress_Response_Reg"/>
</dbReference>
<proteinExistence type="predicted"/>
<comment type="caution">
    <text evidence="4">The sequence shown here is derived from an EMBL/GenBank/DDBJ whole genome shotgun (WGS) entry which is preliminary data.</text>
</comment>
<keyword evidence="2" id="KW-0539">Nucleus</keyword>
<name>A0A8T2RD84_CERRI</name>
<dbReference type="EMBL" id="CM035433">
    <property type="protein sequence ID" value="KAH7293811.1"/>
    <property type="molecule type" value="Genomic_DNA"/>
</dbReference>
<dbReference type="Proteomes" id="UP000825935">
    <property type="component" value="Chromosome 28"/>
</dbReference>
<dbReference type="PANTHER" id="PTHR33172">
    <property type="entry name" value="OS08G0516900 PROTEIN"/>
    <property type="match status" value="1"/>
</dbReference>